<dbReference type="Gene3D" id="3.40.50.2000">
    <property type="entry name" value="Glycogen Phosphorylase B"/>
    <property type="match status" value="2"/>
</dbReference>
<feature type="domain" description="Glycosyltransferase subfamily 4-like N-terminal" evidence="4">
    <location>
        <begin position="16"/>
        <end position="165"/>
    </location>
</feature>
<dbReference type="STRING" id="1526571.AT746_10490"/>
<keyword evidence="2 5" id="KW-0808">Transferase</keyword>
<organism evidence="5 6">
    <name type="scientific">Lacimicrobium alkaliphilum</name>
    <dbReference type="NCBI Taxonomy" id="1526571"/>
    <lineage>
        <taxon>Bacteria</taxon>
        <taxon>Pseudomonadati</taxon>
        <taxon>Pseudomonadota</taxon>
        <taxon>Gammaproteobacteria</taxon>
        <taxon>Alteromonadales</taxon>
        <taxon>Alteromonadaceae</taxon>
        <taxon>Lacimicrobium</taxon>
    </lineage>
</organism>
<dbReference type="Pfam" id="PF00534">
    <property type="entry name" value="Glycos_transf_1"/>
    <property type="match status" value="1"/>
</dbReference>
<name>A0A0U3AX21_9ALTE</name>
<accession>A0A0U3AX21</accession>
<dbReference type="PANTHER" id="PTHR12526">
    <property type="entry name" value="GLYCOSYLTRANSFERASE"/>
    <property type="match status" value="1"/>
</dbReference>
<dbReference type="GO" id="GO:1901135">
    <property type="term" value="P:carbohydrate derivative metabolic process"/>
    <property type="evidence" value="ECO:0007669"/>
    <property type="project" value="UniProtKB-ARBA"/>
</dbReference>
<dbReference type="GO" id="GO:0016757">
    <property type="term" value="F:glycosyltransferase activity"/>
    <property type="evidence" value="ECO:0007669"/>
    <property type="project" value="UniProtKB-KW"/>
</dbReference>
<evidence type="ECO:0000313" key="5">
    <source>
        <dbReference type="EMBL" id="ALS98655.1"/>
    </source>
</evidence>
<dbReference type="RefSeq" id="WP_062480080.1">
    <property type="nucleotide sequence ID" value="NZ_CP013650.1"/>
</dbReference>
<evidence type="ECO:0000259" key="3">
    <source>
        <dbReference type="Pfam" id="PF00534"/>
    </source>
</evidence>
<reference evidence="5 6" key="1">
    <citation type="submission" date="2015-12" db="EMBL/GenBank/DDBJ databases">
        <title>Complete genome of Lacimicrobium alkaliphilum KCTC 32984.</title>
        <authorList>
            <person name="Kim S.-G."/>
            <person name="Lee Y.-J."/>
        </authorList>
    </citation>
    <scope>NUCLEOTIDE SEQUENCE [LARGE SCALE GENOMIC DNA]</scope>
    <source>
        <strain evidence="5 6">YelD216</strain>
    </source>
</reference>
<sequence>MKVLHLLKTAVGAKWALNQIRELVKNGVEVHVAMPQGPMNEGYEKLGVSVHIMQPELSFRHPVQTLSRARALHQLVDELAPDLIHSHFVSSTLLMRLALRKTTVPRIFQVPGPLHLEHKIFRNLEIASSNKQDYWLASCKWTQQRYIQSGIEPQRTGLAYYGVPPAVFTQPPQGELRLKQQLGMHEEDLLIGMVAYFYAPKRLLGQTRGLKGHEDLIDALALVRKEYPQARCVFVGGPWEDAQSYYQQVQDYAAGKVGDAAVFLGTRNDVPQLYPQFDLAVHPSHSENVGGAVESLFAGVPTVTTNVGGFPDLIIEGQTGYLCPPKDPPALAAKIIQAWQHPDERQRRAKAGLKQVTELMNIEHNAAQVLDFYRHVLQQQSRDKA</sequence>
<dbReference type="KEGG" id="lal:AT746_10490"/>
<feature type="domain" description="Glycosyl transferase family 1" evidence="3">
    <location>
        <begin position="205"/>
        <end position="354"/>
    </location>
</feature>
<proteinExistence type="predicted"/>
<dbReference type="OrthoDB" id="9775208at2"/>
<dbReference type="Pfam" id="PF13439">
    <property type="entry name" value="Glyco_transf_4"/>
    <property type="match status" value="1"/>
</dbReference>
<protein>
    <submittedName>
        <fullName evidence="5">Glycosyl transferase family 1</fullName>
    </submittedName>
</protein>
<dbReference type="CDD" id="cd03801">
    <property type="entry name" value="GT4_PimA-like"/>
    <property type="match status" value="1"/>
</dbReference>
<dbReference type="InterPro" id="IPR028098">
    <property type="entry name" value="Glyco_trans_4-like_N"/>
</dbReference>
<dbReference type="PANTHER" id="PTHR12526:SF510">
    <property type="entry name" value="D-INOSITOL 3-PHOSPHATE GLYCOSYLTRANSFERASE"/>
    <property type="match status" value="1"/>
</dbReference>
<dbReference type="InterPro" id="IPR001296">
    <property type="entry name" value="Glyco_trans_1"/>
</dbReference>
<evidence type="ECO:0000256" key="1">
    <source>
        <dbReference type="ARBA" id="ARBA00022676"/>
    </source>
</evidence>
<keyword evidence="1" id="KW-0328">Glycosyltransferase</keyword>
<keyword evidence="6" id="KW-1185">Reference proteome</keyword>
<evidence type="ECO:0000313" key="6">
    <source>
        <dbReference type="Proteomes" id="UP000068447"/>
    </source>
</evidence>
<dbReference type="Proteomes" id="UP000068447">
    <property type="component" value="Chromosome"/>
</dbReference>
<evidence type="ECO:0000259" key="4">
    <source>
        <dbReference type="Pfam" id="PF13439"/>
    </source>
</evidence>
<gene>
    <name evidence="5" type="ORF">AT746_10490</name>
</gene>
<dbReference type="EMBL" id="CP013650">
    <property type="protein sequence ID" value="ALS98655.1"/>
    <property type="molecule type" value="Genomic_DNA"/>
</dbReference>
<evidence type="ECO:0000256" key="2">
    <source>
        <dbReference type="ARBA" id="ARBA00022679"/>
    </source>
</evidence>
<dbReference type="SUPFAM" id="SSF53756">
    <property type="entry name" value="UDP-Glycosyltransferase/glycogen phosphorylase"/>
    <property type="match status" value="1"/>
</dbReference>
<dbReference type="AlphaFoldDB" id="A0A0U3AX21"/>